<dbReference type="GO" id="GO:0005774">
    <property type="term" value="C:vacuolar membrane"/>
    <property type="evidence" value="ECO:0007669"/>
    <property type="project" value="UniProtKB-SubCell"/>
</dbReference>
<keyword evidence="3 11" id="KW-0813">Transport</keyword>
<comment type="function">
    <text evidence="11">Proton-conducting pore forming of the V0 complex of vacuolar(H+)-ATPase (V-ATPase), a multisubunit enzyme composed of a peripheral complex (V1) that hydrolyzes ATP and a membrane integral complex (V0) that translocates protons. V-ATPase is responsible for acidifying and maintaining the pH of intracellular compartments.</text>
</comment>
<evidence type="ECO:0000256" key="7">
    <source>
        <dbReference type="ARBA" id="ARBA00023065"/>
    </source>
</evidence>
<evidence type="ECO:0000256" key="10">
    <source>
        <dbReference type="ARBA" id="ARBA00046480"/>
    </source>
</evidence>
<comment type="subunit">
    <text evidence="10 11">V-ATPase is a heteromultimeric enzyme composed of a peripheral catalytic V1 complex (components A to H) attached to an integral membrane V0 proton pore complex (components: a, c, c', c'', d, e, f and VOA1). The decameric c-ring forms the proton-conducting pore, and is composed of eight proteolipid subunits c, one subunit c' and one subunit c''.</text>
</comment>
<evidence type="ECO:0000256" key="4">
    <source>
        <dbReference type="ARBA" id="ARBA00022692"/>
    </source>
</evidence>
<evidence type="ECO:0000256" key="2">
    <source>
        <dbReference type="ARBA" id="ARBA00007296"/>
    </source>
</evidence>
<dbReference type="AlphaFoldDB" id="A0A0A2VXI4"/>
<comment type="similarity">
    <text evidence="2 11">Belongs to the V-ATPase proteolipid subunit family.</text>
</comment>
<dbReference type="Pfam" id="PF00137">
    <property type="entry name" value="ATP-synt_C"/>
    <property type="match status" value="2"/>
</dbReference>
<keyword evidence="5 11" id="KW-0375">Hydrogen ion transport</keyword>
<protein>
    <recommendedName>
        <fullName evidence="11">V-type proton ATPase proteolipid subunit</fullName>
    </recommendedName>
</protein>
<dbReference type="FunFam" id="1.20.120.610:FF:000001">
    <property type="entry name" value="V-type proton ATPase proteolipid subunit"/>
    <property type="match status" value="1"/>
</dbReference>
<feature type="transmembrane region" description="Helical" evidence="11">
    <location>
        <begin position="68"/>
        <end position="87"/>
    </location>
</feature>
<dbReference type="CDD" id="cd18176">
    <property type="entry name" value="ATP-synt_Vo_c_ATP6C_rpt2"/>
    <property type="match status" value="1"/>
</dbReference>
<dbReference type="EMBL" id="ANFO01000943">
    <property type="protein sequence ID" value="KGQ05464.1"/>
    <property type="molecule type" value="Genomic_DNA"/>
</dbReference>
<dbReference type="Proteomes" id="UP000030106">
    <property type="component" value="Unassembled WGS sequence"/>
</dbReference>
<evidence type="ECO:0000313" key="13">
    <source>
        <dbReference type="EMBL" id="KGQ05464.1"/>
    </source>
</evidence>
<evidence type="ECO:0000259" key="12">
    <source>
        <dbReference type="Pfam" id="PF00137"/>
    </source>
</evidence>
<feature type="transmembrane region" description="Helical" evidence="11">
    <location>
        <begin position="187"/>
        <end position="208"/>
    </location>
</feature>
<comment type="caution">
    <text evidence="13">The sequence shown here is derived from an EMBL/GenBank/DDBJ whole genome shotgun (WGS) entry which is preliminary data.</text>
</comment>
<dbReference type="InterPro" id="IPR002379">
    <property type="entry name" value="ATPase_proteolipid_c-like_dom"/>
</dbReference>
<evidence type="ECO:0000256" key="6">
    <source>
        <dbReference type="ARBA" id="ARBA00022989"/>
    </source>
</evidence>
<comment type="subcellular location">
    <subcellularLocation>
        <location evidence="1 11">Vacuole membrane</location>
        <topology evidence="1 11">Multi-pass membrane protein</topology>
    </subcellularLocation>
</comment>
<dbReference type="eggNOG" id="KOG0232">
    <property type="taxonomic scope" value="Eukaryota"/>
</dbReference>
<organism evidence="13 14">
    <name type="scientific">Beauveria bassiana D1-5</name>
    <dbReference type="NCBI Taxonomy" id="1245745"/>
    <lineage>
        <taxon>Eukaryota</taxon>
        <taxon>Fungi</taxon>
        <taxon>Dikarya</taxon>
        <taxon>Ascomycota</taxon>
        <taxon>Pezizomycotina</taxon>
        <taxon>Sordariomycetes</taxon>
        <taxon>Hypocreomycetidae</taxon>
        <taxon>Hypocreales</taxon>
        <taxon>Cordycipitaceae</taxon>
        <taxon>Beauveria</taxon>
    </lineage>
</organism>
<feature type="transmembrane region" description="Helical" evidence="11">
    <location>
        <begin position="107"/>
        <end position="132"/>
    </location>
</feature>
<dbReference type="InterPro" id="IPR035921">
    <property type="entry name" value="F/V-ATP_Csub_sf"/>
</dbReference>
<gene>
    <name evidence="13" type="ORF">BBAD15_g9287</name>
</gene>
<dbReference type="Gene3D" id="1.20.120.610">
    <property type="entry name" value="lithium bound rotor ring of v- atpase"/>
    <property type="match status" value="1"/>
</dbReference>
<dbReference type="PRINTS" id="PR00122">
    <property type="entry name" value="VACATPASE"/>
</dbReference>
<evidence type="ECO:0000256" key="1">
    <source>
        <dbReference type="ARBA" id="ARBA00004128"/>
    </source>
</evidence>
<dbReference type="PANTHER" id="PTHR10263">
    <property type="entry name" value="V-TYPE PROTON ATPASE PROTEOLIPID SUBUNIT"/>
    <property type="match status" value="1"/>
</dbReference>
<keyword evidence="11" id="KW-0926">Vacuole</keyword>
<dbReference type="GO" id="GO:0046961">
    <property type="term" value="F:proton-transporting ATPase activity, rotational mechanism"/>
    <property type="evidence" value="ECO:0007669"/>
    <property type="project" value="InterPro"/>
</dbReference>
<dbReference type="NCBIfam" id="TIGR01100">
    <property type="entry name" value="V_ATP_synt_C"/>
    <property type="match status" value="1"/>
</dbReference>
<reference evidence="13 14" key="1">
    <citation type="submission" date="2012-10" db="EMBL/GenBank/DDBJ databases">
        <title>Genome sequencing and analysis of entomopathogenic fungi Beauveria bassiana D1-5.</title>
        <authorList>
            <person name="Li Q."/>
            <person name="Wang L."/>
            <person name="Zhang Z."/>
            <person name="Wang Q."/>
            <person name="Ren J."/>
            <person name="Wang M."/>
            <person name="Xu W."/>
            <person name="Wang J."/>
            <person name="Lu Y."/>
            <person name="Du Q."/>
            <person name="Sun Z."/>
        </authorList>
    </citation>
    <scope>NUCLEOTIDE SEQUENCE [LARGE SCALE GENOMIC DNA]</scope>
    <source>
        <strain evidence="13 14">D1-5</strain>
    </source>
</reference>
<dbReference type="GO" id="GO:0033179">
    <property type="term" value="C:proton-transporting V-type ATPase, V0 domain"/>
    <property type="evidence" value="ECO:0007669"/>
    <property type="project" value="InterPro"/>
</dbReference>
<keyword evidence="7 11" id="KW-0406">Ion transport</keyword>
<feature type="domain" description="V-ATPase proteolipid subunit C-like" evidence="12">
    <location>
        <begin position="72"/>
        <end position="131"/>
    </location>
</feature>
<evidence type="ECO:0000256" key="3">
    <source>
        <dbReference type="ARBA" id="ARBA00022448"/>
    </source>
</evidence>
<evidence type="ECO:0000256" key="9">
    <source>
        <dbReference type="ARBA" id="ARBA00045519"/>
    </source>
</evidence>
<evidence type="ECO:0000313" key="14">
    <source>
        <dbReference type="Proteomes" id="UP000030106"/>
    </source>
</evidence>
<keyword evidence="4 11" id="KW-0812">Transmembrane</keyword>
<evidence type="ECO:0000256" key="5">
    <source>
        <dbReference type="ARBA" id="ARBA00022781"/>
    </source>
</evidence>
<feature type="transmembrane region" description="Helical" evidence="11">
    <location>
        <begin position="144"/>
        <end position="167"/>
    </location>
</feature>
<comment type="function">
    <text evidence="9">Proton-conducting pore forming subunit of the V0 complex of vacuolar(H+)-ATPase (V-ATPase), a multisubunit enzyme composed of a peripheral complex (V1) that hydrolyzes ATP and a membrane integral complex (V0) that translocates protons. V-ATPase is responsible for acidifying and maintaining the pH of intracellular compartments.</text>
</comment>
<evidence type="ECO:0000256" key="8">
    <source>
        <dbReference type="ARBA" id="ARBA00023136"/>
    </source>
</evidence>
<dbReference type="SUPFAM" id="SSF81333">
    <property type="entry name" value="F1F0 ATP synthase subunit C"/>
    <property type="match status" value="1"/>
</dbReference>
<dbReference type="OrthoDB" id="1744869at2759"/>
<dbReference type="InterPro" id="IPR011555">
    <property type="entry name" value="ATPase_proteolipid_su_C_euk"/>
</dbReference>
<evidence type="ECO:0000256" key="11">
    <source>
        <dbReference type="RuleBase" id="RU363060"/>
    </source>
</evidence>
<dbReference type="InterPro" id="IPR000245">
    <property type="entry name" value="ATPase_proteolipid_csu"/>
</dbReference>
<dbReference type="STRING" id="1245745.A0A0A2VXI4"/>
<name>A0A0A2VXI4_BEABA</name>
<dbReference type="HOGENOM" id="CLU_085752_1_2_1"/>
<accession>A0A0A2VXI4</accession>
<keyword evidence="8 11" id="KW-0472">Membrane</keyword>
<feature type="domain" description="V-ATPase proteolipid subunit C-like" evidence="12">
    <location>
        <begin position="148"/>
        <end position="207"/>
    </location>
</feature>
<keyword evidence="6 11" id="KW-1133">Transmembrane helix</keyword>
<sequence>MLFSKLENCAVEGLSLRESIERALHYFAIQPTDPTPGQSLMFYKTCDSSSKGKLGSGGSTRINRKTSFFGAMGCAFAIVFATFGAAYGTAKPAAGIFSSGILRPERLVPNTLCAVMAQILSIYGLVCCVVMIPSLNEKMALHTAFLQLGGGLAVGLCALAAGFSIGIVGDAGVRASSQQPRLYMGMVLILIFSEVLGLYGFVISLLMITKSKSDVTRCIY</sequence>
<dbReference type="CDD" id="cd18175">
    <property type="entry name" value="ATP-synt_Vo_c_ATP6C_rpt1"/>
    <property type="match status" value="1"/>
</dbReference>
<proteinExistence type="inferred from homology"/>